<evidence type="ECO:0000256" key="4">
    <source>
        <dbReference type="ARBA" id="ARBA00023239"/>
    </source>
</evidence>
<dbReference type="PROSITE" id="PS51891">
    <property type="entry name" value="CENP_V_GFA"/>
    <property type="match status" value="1"/>
</dbReference>
<dbReference type="SUPFAM" id="SSF51316">
    <property type="entry name" value="Mss4-like"/>
    <property type="match status" value="1"/>
</dbReference>
<keyword evidence="3" id="KW-0862">Zinc</keyword>
<gene>
    <name evidence="6" type="ORF">EC912_102740</name>
</gene>
<accession>A0A4V2W4M0</accession>
<dbReference type="Pfam" id="PF04828">
    <property type="entry name" value="GFA"/>
    <property type="match status" value="1"/>
</dbReference>
<comment type="caution">
    <text evidence="6">The sequence shown here is derived from an EMBL/GenBank/DDBJ whole genome shotgun (WGS) entry which is preliminary data.</text>
</comment>
<sequence length="143" mass="15915">MTVPQFVRCLCGTVNIELNGLPVARAYCHCESCRDFYGTSMLSATAWDAAQVIVDSRSVATYPHPAKQLSRTYCKECGETVFGTNRLAMRVLPNSIVARAAGGDLPNDIRPTMHLFYRHRIVDIVDELPKYFDGWGGPIYEAP</sequence>
<dbReference type="Gene3D" id="3.90.1590.10">
    <property type="entry name" value="glutathione-dependent formaldehyde- activating enzyme (gfa)"/>
    <property type="match status" value="1"/>
</dbReference>
<evidence type="ECO:0000256" key="1">
    <source>
        <dbReference type="ARBA" id="ARBA00005495"/>
    </source>
</evidence>
<organism evidence="6 7">
    <name type="scientific">Luteibacter rhizovicinus</name>
    <dbReference type="NCBI Taxonomy" id="242606"/>
    <lineage>
        <taxon>Bacteria</taxon>
        <taxon>Pseudomonadati</taxon>
        <taxon>Pseudomonadota</taxon>
        <taxon>Gammaproteobacteria</taxon>
        <taxon>Lysobacterales</taxon>
        <taxon>Rhodanobacteraceae</taxon>
        <taxon>Luteibacter</taxon>
    </lineage>
</organism>
<name>A0A4V2W4M0_9GAMM</name>
<keyword evidence="4" id="KW-0456">Lyase</keyword>
<dbReference type="OrthoDB" id="7765631at2"/>
<evidence type="ECO:0000259" key="5">
    <source>
        <dbReference type="PROSITE" id="PS51891"/>
    </source>
</evidence>
<dbReference type="AlphaFoldDB" id="A0A4V2W4M0"/>
<feature type="domain" description="CENP-V/GFA" evidence="5">
    <location>
        <begin position="5"/>
        <end position="118"/>
    </location>
</feature>
<evidence type="ECO:0000313" key="6">
    <source>
        <dbReference type="EMBL" id="TCV96389.1"/>
    </source>
</evidence>
<dbReference type="Proteomes" id="UP000295645">
    <property type="component" value="Unassembled WGS sequence"/>
</dbReference>
<dbReference type="PANTHER" id="PTHR33337">
    <property type="entry name" value="GFA DOMAIN-CONTAINING PROTEIN"/>
    <property type="match status" value="1"/>
</dbReference>
<comment type="similarity">
    <text evidence="1">Belongs to the Gfa family.</text>
</comment>
<evidence type="ECO:0000313" key="7">
    <source>
        <dbReference type="Proteomes" id="UP000295645"/>
    </source>
</evidence>
<protein>
    <recommendedName>
        <fullName evidence="5">CENP-V/GFA domain-containing protein</fullName>
    </recommendedName>
</protein>
<dbReference type="InterPro" id="IPR011057">
    <property type="entry name" value="Mss4-like_sf"/>
</dbReference>
<dbReference type="EMBL" id="SMCS01000002">
    <property type="protein sequence ID" value="TCV96389.1"/>
    <property type="molecule type" value="Genomic_DNA"/>
</dbReference>
<dbReference type="InterPro" id="IPR006913">
    <property type="entry name" value="CENP-V/GFA"/>
</dbReference>
<reference evidence="6 7" key="1">
    <citation type="submission" date="2019-03" db="EMBL/GenBank/DDBJ databases">
        <title>Above-ground endophytic microbial communities from plants in different locations in the United States.</title>
        <authorList>
            <person name="Frank C."/>
        </authorList>
    </citation>
    <scope>NUCLEOTIDE SEQUENCE [LARGE SCALE GENOMIC DNA]</scope>
    <source>
        <strain evidence="6 7">LP_13_YM</strain>
    </source>
</reference>
<keyword evidence="7" id="KW-1185">Reference proteome</keyword>
<keyword evidence="2" id="KW-0479">Metal-binding</keyword>
<evidence type="ECO:0000256" key="2">
    <source>
        <dbReference type="ARBA" id="ARBA00022723"/>
    </source>
</evidence>
<dbReference type="GO" id="GO:0016846">
    <property type="term" value="F:carbon-sulfur lyase activity"/>
    <property type="evidence" value="ECO:0007669"/>
    <property type="project" value="InterPro"/>
</dbReference>
<dbReference type="GO" id="GO:0046872">
    <property type="term" value="F:metal ion binding"/>
    <property type="evidence" value="ECO:0007669"/>
    <property type="project" value="UniProtKB-KW"/>
</dbReference>
<dbReference type="RefSeq" id="WP_132142575.1">
    <property type="nucleotide sequence ID" value="NZ_SMCS01000002.1"/>
</dbReference>
<dbReference type="PANTHER" id="PTHR33337:SF40">
    <property type="entry name" value="CENP-V_GFA DOMAIN-CONTAINING PROTEIN-RELATED"/>
    <property type="match status" value="1"/>
</dbReference>
<evidence type="ECO:0000256" key="3">
    <source>
        <dbReference type="ARBA" id="ARBA00022833"/>
    </source>
</evidence>
<proteinExistence type="inferred from homology"/>